<keyword evidence="4" id="KW-0804">Transcription</keyword>
<feature type="domain" description="HTH lysR-type" evidence="5">
    <location>
        <begin position="1"/>
        <end position="58"/>
    </location>
</feature>
<dbReference type="Proteomes" id="UP000199041">
    <property type="component" value="Unassembled WGS sequence"/>
</dbReference>
<dbReference type="EMBL" id="FNQY01000008">
    <property type="protein sequence ID" value="SEA09861.1"/>
    <property type="molecule type" value="Genomic_DNA"/>
</dbReference>
<dbReference type="SUPFAM" id="SSF46785">
    <property type="entry name" value="Winged helix' DNA-binding domain"/>
    <property type="match status" value="1"/>
</dbReference>
<reference evidence="6 7" key="1">
    <citation type="submission" date="2016-10" db="EMBL/GenBank/DDBJ databases">
        <authorList>
            <person name="de Groot N.N."/>
        </authorList>
    </citation>
    <scope>NUCLEOTIDE SEQUENCE [LARGE SCALE GENOMIC DNA]</scope>
    <source>
        <strain evidence="6 7">Vu-144</strain>
    </source>
</reference>
<evidence type="ECO:0000259" key="5">
    <source>
        <dbReference type="PROSITE" id="PS50931"/>
    </source>
</evidence>
<dbReference type="Gene3D" id="3.40.190.290">
    <property type="match status" value="1"/>
</dbReference>
<dbReference type="OrthoDB" id="9785745at2"/>
<evidence type="ECO:0000313" key="7">
    <source>
        <dbReference type="Proteomes" id="UP000199041"/>
    </source>
</evidence>
<organism evidence="6 7">
    <name type="scientific">Arachidicoccus rhizosphaerae</name>
    <dbReference type="NCBI Taxonomy" id="551991"/>
    <lineage>
        <taxon>Bacteria</taxon>
        <taxon>Pseudomonadati</taxon>
        <taxon>Bacteroidota</taxon>
        <taxon>Chitinophagia</taxon>
        <taxon>Chitinophagales</taxon>
        <taxon>Chitinophagaceae</taxon>
        <taxon>Arachidicoccus</taxon>
    </lineage>
</organism>
<dbReference type="InterPro" id="IPR036388">
    <property type="entry name" value="WH-like_DNA-bd_sf"/>
</dbReference>
<keyword evidence="7" id="KW-1185">Reference proteome</keyword>
<dbReference type="PANTHER" id="PTHR30126">
    <property type="entry name" value="HTH-TYPE TRANSCRIPTIONAL REGULATOR"/>
    <property type="match status" value="1"/>
</dbReference>
<keyword evidence="2" id="KW-0805">Transcription regulation</keyword>
<dbReference type="STRING" id="551991.SAMN05192529_10829"/>
<dbReference type="FunFam" id="1.10.10.10:FF:000001">
    <property type="entry name" value="LysR family transcriptional regulator"/>
    <property type="match status" value="1"/>
</dbReference>
<dbReference type="PROSITE" id="PS50931">
    <property type="entry name" value="HTH_LYSR"/>
    <property type="match status" value="1"/>
</dbReference>
<dbReference type="SUPFAM" id="SSF53850">
    <property type="entry name" value="Periplasmic binding protein-like II"/>
    <property type="match status" value="1"/>
</dbReference>
<dbReference type="InterPro" id="IPR000847">
    <property type="entry name" value="LysR_HTH_N"/>
</dbReference>
<dbReference type="RefSeq" id="WP_091396487.1">
    <property type="nucleotide sequence ID" value="NZ_FNQY01000008.1"/>
</dbReference>
<evidence type="ECO:0000256" key="4">
    <source>
        <dbReference type="ARBA" id="ARBA00023163"/>
    </source>
</evidence>
<dbReference type="Pfam" id="PF03466">
    <property type="entry name" value="LysR_substrate"/>
    <property type="match status" value="1"/>
</dbReference>
<evidence type="ECO:0000313" key="6">
    <source>
        <dbReference type="EMBL" id="SEA09861.1"/>
    </source>
</evidence>
<comment type="similarity">
    <text evidence="1">Belongs to the LysR transcriptional regulatory family.</text>
</comment>
<dbReference type="InterPro" id="IPR036390">
    <property type="entry name" value="WH_DNA-bd_sf"/>
</dbReference>
<name>A0A1H3YFG9_9BACT</name>
<evidence type="ECO:0000256" key="2">
    <source>
        <dbReference type="ARBA" id="ARBA00023015"/>
    </source>
</evidence>
<gene>
    <name evidence="6" type="ORF">SAMN05192529_10829</name>
</gene>
<dbReference type="PRINTS" id="PR00039">
    <property type="entry name" value="HTHLYSR"/>
</dbReference>
<dbReference type="Pfam" id="PF00126">
    <property type="entry name" value="HTH_1"/>
    <property type="match status" value="1"/>
</dbReference>
<dbReference type="GO" id="GO:0003700">
    <property type="term" value="F:DNA-binding transcription factor activity"/>
    <property type="evidence" value="ECO:0007669"/>
    <property type="project" value="InterPro"/>
</dbReference>
<protein>
    <submittedName>
        <fullName evidence="6">DNA-binding transcriptional regulator, LysR family</fullName>
    </submittedName>
</protein>
<accession>A0A1H3YFG9</accession>
<dbReference type="AlphaFoldDB" id="A0A1H3YFG9"/>
<dbReference type="PANTHER" id="PTHR30126:SF39">
    <property type="entry name" value="HTH-TYPE TRANSCRIPTIONAL REGULATOR CYSL"/>
    <property type="match status" value="1"/>
</dbReference>
<sequence>MLDFRLHVFHVVAHLLNFTKAAERLSISQPAVTKNIKELESQLGIRLFDRKAGKVVLTEAGQTVLQTADRIQLLYNQLEFDLNVLKNQFGGQLKLGASTTAGQYVLPEILARFHRAFPGVQLTMQNANTETIEQAILQQEIMLGVVEGKKHHPLLSYTAFIQDEIVAITHKDSKYGKLGQISLEELVKIPIVCREKGSGSLEVLEAALGEHDLELSGLQVEMMLGSTEAIKSFLENYDCIGFVSITAVSGPVSRGDFKIIEIPEMEILRSFYFVHAAGVPAGLSASFMHFAKHSYNQRL</sequence>
<evidence type="ECO:0000256" key="3">
    <source>
        <dbReference type="ARBA" id="ARBA00023125"/>
    </source>
</evidence>
<keyword evidence="3 6" id="KW-0238">DNA-binding</keyword>
<dbReference type="GO" id="GO:0000976">
    <property type="term" value="F:transcription cis-regulatory region binding"/>
    <property type="evidence" value="ECO:0007669"/>
    <property type="project" value="TreeGrafter"/>
</dbReference>
<dbReference type="InterPro" id="IPR005119">
    <property type="entry name" value="LysR_subst-bd"/>
</dbReference>
<evidence type="ECO:0000256" key="1">
    <source>
        <dbReference type="ARBA" id="ARBA00009437"/>
    </source>
</evidence>
<proteinExistence type="inferred from homology"/>
<dbReference type="Gene3D" id="1.10.10.10">
    <property type="entry name" value="Winged helix-like DNA-binding domain superfamily/Winged helix DNA-binding domain"/>
    <property type="match status" value="1"/>
</dbReference>